<proteinExistence type="predicted"/>
<accession>A0ABS4Z207</accession>
<dbReference type="EMBL" id="JAGIOB010000001">
    <property type="protein sequence ID" value="MBP2415089.1"/>
    <property type="molecule type" value="Genomic_DNA"/>
</dbReference>
<organism evidence="2 3">
    <name type="scientific">Microlunatus capsulatus</name>
    <dbReference type="NCBI Taxonomy" id="99117"/>
    <lineage>
        <taxon>Bacteria</taxon>
        <taxon>Bacillati</taxon>
        <taxon>Actinomycetota</taxon>
        <taxon>Actinomycetes</taxon>
        <taxon>Propionibacteriales</taxon>
        <taxon>Propionibacteriaceae</taxon>
        <taxon>Microlunatus</taxon>
    </lineage>
</organism>
<dbReference type="Gene3D" id="1.50.10.10">
    <property type="match status" value="1"/>
</dbReference>
<dbReference type="Pfam" id="PF06824">
    <property type="entry name" value="Glyco_hydro_125"/>
    <property type="match status" value="1"/>
</dbReference>
<dbReference type="PIRSF" id="PIRSF028846">
    <property type="entry name" value="UCP028846"/>
    <property type="match status" value="1"/>
</dbReference>
<keyword evidence="3" id="KW-1185">Reference proteome</keyword>
<dbReference type="InterPro" id="IPR008928">
    <property type="entry name" value="6-hairpin_glycosidase_sf"/>
</dbReference>
<sequence>MSSNEPGAAPQPPTPPATSTDAVPEPRPLADAVRDLTAVLPAEVVEIFRHAMATNLREVAQVREDGTVFVLTGDIPAMWLRDSAAQLRPYVLLCAEDPALQDLLLGVLRRQLLFLLTDPYANSFTDVRTSRHADDLTDAGPVTWERKFELDSLCFPVDLAHQLWRTTGRTDHLDAVARDAFRAVLDTLETEQDHEARSSYRFQRLDGPPTDTLVREGRGRETAPCGLVWSGFRPSDDACELGYNIPGNMFVAVAAGQIAEIADQFLDDPALAERALRLSRTVREAVETYGVATLPDGSRVYAYEVDGRGDQLLMDDANMPSLLSAPLTGYLAADDPRYLATRAFVLSPANPYFYRGARAAGVGSPHTPPGYVWPIALSVQGLTTLDPAESRACLDTLAATTAGTGRMHESFDPDAPEDFTRPWFSWSDAMFCELVLRQRGQAG</sequence>
<dbReference type="RefSeq" id="WP_210051819.1">
    <property type="nucleotide sequence ID" value="NZ_JAGIOB010000001.1"/>
</dbReference>
<feature type="region of interest" description="Disordered" evidence="1">
    <location>
        <begin position="1"/>
        <end position="26"/>
    </location>
</feature>
<evidence type="ECO:0000313" key="3">
    <source>
        <dbReference type="Proteomes" id="UP000758168"/>
    </source>
</evidence>
<dbReference type="SMART" id="SM01149">
    <property type="entry name" value="DUF1237"/>
    <property type="match status" value="1"/>
</dbReference>
<protein>
    <submittedName>
        <fullName evidence="2">Meiotically up-regulated gene 157 (Mug157) protein</fullName>
    </submittedName>
</protein>
<dbReference type="InterPro" id="IPR008313">
    <property type="entry name" value="GH125"/>
</dbReference>
<dbReference type="SUPFAM" id="SSF48208">
    <property type="entry name" value="Six-hairpin glycosidases"/>
    <property type="match status" value="1"/>
</dbReference>
<evidence type="ECO:0000256" key="1">
    <source>
        <dbReference type="SAM" id="MobiDB-lite"/>
    </source>
</evidence>
<reference evidence="2 3" key="1">
    <citation type="submission" date="2021-03" db="EMBL/GenBank/DDBJ databases">
        <title>Sequencing the genomes of 1000 actinobacteria strains.</title>
        <authorList>
            <person name="Klenk H.-P."/>
        </authorList>
    </citation>
    <scope>NUCLEOTIDE SEQUENCE [LARGE SCALE GENOMIC DNA]</scope>
    <source>
        <strain evidence="2 3">DSM 12936</strain>
    </source>
</reference>
<evidence type="ECO:0000313" key="2">
    <source>
        <dbReference type="EMBL" id="MBP2415089.1"/>
    </source>
</evidence>
<gene>
    <name evidence="2" type="ORF">JOF54_000011</name>
</gene>
<dbReference type="PANTHER" id="PTHR31047:SF0">
    <property type="entry name" value="MEIOTICALLY UP-REGULATED GENE 157 PROTEIN"/>
    <property type="match status" value="1"/>
</dbReference>
<dbReference type="Proteomes" id="UP000758168">
    <property type="component" value="Unassembled WGS sequence"/>
</dbReference>
<dbReference type="InterPro" id="IPR012341">
    <property type="entry name" value="6hp_glycosidase-like_sf"/>
</dbReference>
<name>A0ABS4Z207_9ACTN</name>
<comment type="caution">
    <text evidence="2">The sequence shown here is derived from an EMBL/GenBank/DDBJ whole genome shotgun (WGS) entry which is preliminary data.</text>
</comment>
<dbReference type="PANTHER" id="PTHR31047">
    <property type="entry name" value="MEIOTICALLY UP-REGULATED GENE 157 PROTEIN"/>
    <property type="match status" value="1"/>
</dbReference>